<feature type="compositionally biased region" description="Polar residues" evidence="3">
    <location>
        <begin position="472"/>
        <end position="488"/>
    </location>
</feature>
<dbReference type="GO" id="GO:0031011">
    <property type="term" value="C:Ino80 complex"/>
    <property type="evidence" value="ECO:0007669"/>
    <property type="project" value="InterPro"/>
</dbReference>
<comment type="subcellular location">
    <subcellularLocation>
        <location evidence="1">Nucleus</location>
    </subcellularLocation>
</comment>
<evidence type="ECO:0000259" key="4">
    <source>
        <dbReference type="PROSITE" id="PS51916"/>
    </source>
</evidence>
<accession>A0A1S3CP01</accession>
<evidence type="ECO:0000256" key="3">
    <source>
        <dbReference type="SAM" id="MobiDB-lite"/>
    </source>
</evidence>
<sequence>MAANQRRKRLSSASVVGYSSREPYRVRKKNLALPHSDANLRSHITLVWDGSKRRVVSKREQIGISWRKLRPFVDSVSNEQTILADIFDVPRQIFELEDLSEVLSLEVWQTHLSENERNNLRKFLPGEQENEIDVLGALFSGNNFHFGNPLVQWESSLCSGALHPDAVLHHEQCLRADKKTYSRELQKYHNNMIGYLQKLKDRCANCKDPEKEIIHQTWRSRNSENRVSTLVNVSRFDHHKDNAIATSESGSWAAAEEKACSSDNQTSFVKGKEQSERMYNEGYKRERCRNSSSALDDMLNVGTRTEDKLQKRNIQCSDGSKYMSYLKISKKQHDLVKNMKQSGSLDQVLGDIQAFNVQPYQVFIEEEQKKLHEHWLQLSKVHLPVAYANWRQIHLQRRQIIKALEQDLKDRQTQLMDVDTESHDSMLRGQMDAEETDQMDMEETGNESTEKSISGSQSSQSSEQGNGGLESDSSSNPKNHDASSSGDTNLKESGISRNMDAIECSARQGEALLSIGDVRPGPGIQNNYYSSSTSHDYAASISNLSLANSHADDEQKTKVFNVDPDMHVRGVAKSLLHSQSDDDTCVKHGLHGTDIGKILLPRQSDNGAFVEPDLHGRDIGKSSLHRRSDVDTFTYENEGKDIGKTLLHRQPEDGTFSSYEDQGKDIGKHLLHRLSDDGVFSYENQGKDELLHSVFKRQGAMSFHHHKERHSCLDFQPSNNDLIEESQYSRHFQEQPNLSIPLQQRQKEDDQVYIQHAVPENIYPDGNRYLIPPTQQQLLPSVGMQDWTANSVRLSSHIHSHSHPVNGGRLLSENWFSSEHQVRDGFTGSDGVSVIVPNPSIGSGSNSADQTLFSVLSQGNQFRSPFHSMGSNGQFISPRNYGMLREGNPMIGNILPETSNPINNYLGGHEIASQGMSWVGMRHQSSNLTDPMEKPYLRSWNQ</sequence>
<proteinExistence type="predicted"/>
<reference evidence="5" key="1">
    <citation type="submission" date="2023-03" db="UniProtKB">
        <authorList>
            <consortium name="EnsemblPlants"/>
        </authorList>
    </citation>
    <scope>IDENTIFICATION</scope>
</reference>
<evidence type="ECO:0000256" key="1">
    <source>
        <dbReference type="ARBA" id="ARBA00004123"/>
    </source>
</evidence>
<keyword evidence="6" id="KW-1185">Reference proteome</keyword>
<evidence type="ECO:0000313" key="8">
    <source>
        <dbReference type="RefSeq" id="XP_008465480.1"/>
    </source>
</evidence>
<dbReference type="RefSeq" id="XP_008465478.1">
    <property type="nucleotide sequence ID" value="XM_008467256.2"/>
</dbReference>
<dbReference type="RefSeq" id="XP_008465480.1">
    <property type="nucleotide sequence ID" value="XM_008467258.1"/>
</dbReference>
<feature type="domain" description="DEUBAD" evidence="4">
    <location>
        <begin position="90"/>
        <end position="202"/>
    </location>
</feature>
<protein>
    <submittedName>
        <fullName evidence="7 8">Uncharacterized protein LOC103503084</fullName>
    </submittedName>
</protein>
<dbReference type="EnsemblPlants" id="MELO3C005100.2.1">
    <property type="protein sequence ID" value="MELO3C005100.2.1"/>
    <property type="gene ID" value="MELO3C005100.2"/>
</dbReference>
<dbReference type="InterPro" id="IPR044867">
    <property type="entry name" value="DEUBAD_dom"/>
</dbReference>
<dbReference type="PROSITE" id="PS51916">
    <property type="entry name" value="DEUBAD"/>
    <property type="match status" value="1"/>
</dbReference>
<dbReference type="Gramene" id="MELO3C005100.2.1">
    <property type="protein sequence ID" value="MELO3C005100.2.1"/>
    <property type="gene ID" value="MELO3C005100.2"/>
</dbReference>
<gene>
    <name evidence="7 8 9" type="primary">LOC103503084</name>
    <name evidence="5" type="synonym">103503084</name>
</gene>
<dbReference type="KEGG" id="cmo:103503084"/>
<dbReference type="PANTHER" id="PTHR13052">
    <property type="entry name" value="NFRKB-RELATED"/>
    <property type="match status" value="1"/>
</dbReference>
<evidence type="ECO:0000313" key="6">
    <source>
        <dbReference type="Proteomes" id="UP001652600"/>
    </source>
</evidence>
<keyword evidence="2" id="KW-0539">Nucleus</keyword>
<dbReference type="eggNOG" id="ENOG502QPXI">
    <property type="taxonomic scope" value="Eukaryota"/>
</dbReference>
<dbReference type="AlphaFoldDB" id="A0A1S3CP01"/>
<dbReference type="CDD" id="cd21865">
    <property type="entry name" value="DEUBAD_NFRKB"/>
    <property type="match status" value="1"/>
</dbReference>
<dbReference type="OrthoDB" id="70874at2759"/>
<evidence type="ECO:0000313" key="5">
    <source>
        <dbReference type="EnsemblPlants" id="MELO3C005100.2.1"/>
    </source>
</evidence>
<name>A0A1S3CP01_CUCME</name>
<evidence type="ECO:0000313" key="7">
    <source>
        <dbReference type="RefSeq" id="XP_008465478.1"/>
    </source>
</evidence>
<reference evidence="7 8" key="2">
    <citation type="submission" date="2025-04" db="UniProtKB">
        <authorList>
            <consortium name="RefSeq"/>
        </authorList>
    </citation>
    <scope>IDENTIFICATION</scope>
</reference>
<evidence type="ECO:0000256" key="2">
    <source>
        <dbReference type="ARBA" id="ARBA00023242"/>
    </source>
</evidence>
<feature type="region of interest" description="Disordered" evidence="3">
    <location>
        <begin position="414"/>
        <end position="493"/>
    </location>
</feature>
<dbReference type="Proteomes" id="UP001652600">
    <property type="component" value="Chromosome 9"/>
</dbReference>
<evidence type="ECO:0000313" key="9">
    <source>
        <dbReference type="RefSeq" id="XP_008465484.1"/>
    </source>
</evidence>
<dbReference type="GeneID" id="103503084"/>
<dbReference type="InterPro" id="IPR024867">
    <property type="entry name" value="NFRKB"/>
</dbReference>
<organism evidence="6 9">
    <name type="scientific">Cucumis melo</name>
    <name type="common">Muskmelon</name>
    <dbReference type="NCBI Taxonomy" id="3656"/>
    <lineage>
        <taxon>Eukaryota</taxon>
        <taxon>Viridiplantae</taxon>
        <taxon>Streptophyta</taxon>
        <taxon>Embryophyta</taxon>
        <taxon>Tracheophyta</taxon>
        <taxon>Spermatophyta</taxon>
        <taxon>Magnoliopsida</taxon>
        <taxon>eudicotyledons</taxon>
        <taxon>Gunneridae</taxon>
        <taxon>Pentapetalae</taxon>
        <taxon>rosids</taxon>
        <taxon>fabids</taxon>
        <taxon>Cucurbitales</taxon>
        <taxon>Cucurbitaceae</taxon>
        <taxon>Benincaseae</taxon>
        <taxon>Cucumis</taxon>
    </lineage>
</organism>
<feature type="compositionally biased region" description="Acidic residues" evidence="3">
    <location>
        <begin position="432"/>
        <end position="445"/>
    </location>
</feature>
<dbReference type="SMR" id="A0A1S3CP01"/>
<feature type="compositionally biased region" description="Low complexity" evidence="3">
    <location>
        <begin position="451"/>
        <end position="464"/>
    </location>
</feature>
<dbReference type="RefSeq" id="XP_008465484.1">
    <property type="nucleotide sequence ID" value="XM_008467262.2"/>
</dbReference>
<dbReference type="PANTHER" id="PTHR13052:SF2">
    <property type="entry name" value="NUCLEAR FACTOR KAPPA-B-BINDING PROTEIN"/>
    <property type="match status" value="1"/>
</dbReference>